<dbReference type="AlphaFoldDB" id="Q3U0Q3"/>
<reference evidence="2" key="4">
    <citation type="journal article" date="2001" name="Nature">
        <title>Functional annotation of a full-length mouse cDNA collection.</title>
        <authorList>
            <consortium name="The RIKEN Genome Exploration Research Group Phase II Team and the FANTOM Consortium"/>
        </authorList>
    </citation>
    <scope>NUCLEOTIDE SEQUENCE</scope>
    <source>
        <strain evidence="2">NOD</strain>
        <tissue evidence="2">Activated spleen</tissue>
    </source>
</reference>
<reference evidence="2" key="6">
    <citation type="submission" date="2004-03" db="EMBL/GenBank/DDBJ databases">
        <authorList>
            <person name="Arakawa T."/>
            <person name="Carninci P."/>
            <person name="Fukuda S."/>
            <person name="Hashizume W."/>
            <person name="Hayashida K."/>
            <person name="Hori F."/>
            <person name="Iida J."/>
            <person name="Imamura K."/>
            <person name="Imotani K."/>
            <person name="Itoh M."/>
            <person name="Kanagawa S."/>
            <person name="Kawai J."/>
            <person name="Kojima M."/>
            <person name="Konno H."/>
            <person name="Murata M."/>
            <person name="Nakamura M."/>
            <person name="Ninomiya N."/>
            <person name="Nishiyori H."/>
            <person name="Nomura K."/>
            <person name="Ohno M."/>
            <person name="Sakazume N."/>
            <person name="Sano H."/>
            <person name="Sasaki D."/>
            <person name="Shibata K."/>
            <person name="Shiraki T."/>
            <person name="Tagami M."/>
            <person name="Tagami Y."/>
            <person name="Waki K."/>
            <person name="Watahiki A."/>
            <person name="Muramatsu M."/>
            <person name="Hayashizaki Y."/>
        </authorList>
    </citation>
    <scope>NUCLEOTIDE SEQUENCE</scope>
    <source>
        <strain evidence="2">NOD</strain>
        <tissue evidence="2">Activated spleen</tissue>
    </source>
</reference>
<organism evidence="2">
    <name type="scientific">Mus musculus</name>
    <name type="common">Mouse</name>
    <dbReference type="NCBI Taxonomy" id="10090"/>
    <lineage>
        <taxon>Eukaryota</taxon>
        <taxon>Metazoa</taxon>
        <taxon>Chordata</taxon>
        <taxon>Craniata</taxon>
        <taxon>Vertebrata</taxon>
        <taxon>Euteleostomi</taxon>
        <taxon>Mammalia</taxon>
        <taxon>Eutheria</taxon>
        <taxon>Euarchontoglires</taxon>
        <taxon>Glires</taxon>
        <taxon>Rodentia</taxon>
        <taxon>Myomorpha</taxon>
        <taxon>Muroidea</taxon>
        <taxon>Muridae</taxon>
        <taxon>Murinae</taxon>
        <taxon>Mus</taxon>
        <taxon>Mus</taxon>
    </lineage>
</organism>
<evidence type="ECO:0000313" key="2">
    <source>
        <dbReference type="EMBL" id="BAE33799.1"/>
    </source>
</evidence>
<reference evidence="2" key="5">
    <citation type="journal article" date="2002" name="Nature">
        <title>Analysis of the mouse transcriptome based on functional annotation of 60,770 full-length cDNAs.</title>
        <authorList>
            <consortium name="The FANTOM Consortium and the RIKEN Genome Exploration Research Group Phase I and II Team"/>
        </authorList>
    </citation>
    <scope>NUCLEOTIDE SEQUENCE</scope>
    <source>
        <strain evidence="2">NOD</strain>
        <tissue evidence="2">Activated spleen</tissue>
    </source>
</reference>
<sequence length="69" mass="7748">GGTGEVQAHRFTLGGEPSRGPGRFGRRVFSGTCHFCQERSPPFLEDFTPDLRLWLAVFQAHLAWETLLC</sequence>
<dbReference type="EMBL" id="AK156662">
    <property type="protein sequence ID" value="BAE33799.1"/>
    <property type="molecule type" value="mRNA"/>
</dbReference>
<feature type="region of interest" description="Disordered" evidence="1">
    <location>
        <begin position="1"/>
        <end position="22"/>
    </location>
</feature>
<accession>Q3U0Q3</accession>
<reference evidence="2" key="8">
    <citation type="journal article" date="2005" name="Science">
        <title>Antisense Transcription in the Mammalian Transcriptome.</title>
        <authorList>
            <consortium name="RIKEN Genome Exploration Research Group and Genome Science Group (Genome Network Project Core Group) and the FANTOM Consortium"/>
        </authorList>
    </citation>
    <scope>NUCLEOTIDE SEQUENCE</scope>
    <source>
        <strain evidence="2">NOD</strain>
        <tissue evidence="2">Activated spleen</tissue>
    </source>
</reference>
<protein>
    <submittedName>
        <fullName evidence="2">Uncharacterized protein</fullName>
    </submittedName>
</protein>
<reference evidence="2" key="3">
    <citation type="journal article" date="2000" name="Genome Res.">
        <title>RIKEN integrated sequence analysis (RISA) system--384-format sequencing pipeline with 384 multicapillary sequencer.</title>
        <authorList>
            <person name="Shibata K."/>
            <person name="Itoh M."/>
            <person name="Aizawa K."/>
            <person name="Nagaoka S."/>
            <person name="Sasaki N."/>
            <person name="Carninci P."/>
            <person name="Konno H."/>
            <person name="Akiyama J."/>
            <person name="Nishi K."/>
            <person name="Kitsunai T."/>
            <person name="Tashiro H."/>
            <person name="Itoh M."/>
            <person name="Sumi N."/>
            <person name="Ishii Y."/>
            <person name="Nakamura S."/>
            <person name="Hazama M."/>
            <person name="Nishine T."/>
            <person name="Harada A."/>
            <person name="Yamamoto R."/>
            <person name="Matsumoto H."/>
            <person name="Sakaguchi S."/>
            <person name="Ikegami T."/>
            <person name="Kashiwagi K."/>
            <person name="Fujiwake S."/>
            <person name="Inoue K."/>
            <person name="Togawa Y."/>
            <person name="Izawa M."/>
            <person name="Ohara E."/>
            <person name="Watahiki M."/>
            <person name="Yoneda Y."/>
            <person name="Ishikawa T."/>
            <person name="Ozawa K."/>
            <person name="Tanaka T."/>
            <person name="Matsuura S."/>
            <person name="Kawai J."/>
            <person name="Okazaki Y."/>
            <person name="Muramatsu M."/>
            <person name="Inoue Y."/>
            <person name="Kira A."/>
            <person name="Hayashizaki Y."/>
        </authorList>
    </citation>
    <scope>NUCLEOTIDE SEQUENCE</scope>
    <source>
        <strain evidence="2">NOD</strain>
        <tissue evidence="2">Activated spleen</tissue>
    </source>
</reference>
<evidence type="ECO:0000256" key="1">
    <source>
        <dbReference type="SAM" id="MobiDB-lite"/>
    </source>
</evidence>
<reference evidence="2" key="2">
    <citation type="journal article" date="2000" name="Genome Res.">
        <title>Normalization and subtraction of cap-trapper-selected cDNAs to prepare full-length cDNA libraries for rapid discovery of new genes.</title>
        <authorList>
            <person name="Carninci P."/>
            <person name="Shibata Y."/>
            <person name="Hayatsu N."/>
            <person name="Sugahara Y."/>
            <person name="Shibata K."/>
            <person name="Itoh M."/>
            <person name="Konno H."/>
            <person name="Okazaki Y."/>
            <person name="Muramatsu M."/>
            <person name="Hayashizaki Y."/>
        </authorList>
    </citation>
    <scope>NUCLEOTIDE SEQUENCE</scope>
    <source>
        <strain evidence="2">NOD</strain>
        <tissue evidence="2">Activated spleen</tissue>
    </source>
</reference>
<name>Q3U0Q3_MOUSE</name>
<reference evidence="2" key="7">
    <citation type="journal article" date="2005" name="Science">
        <title>The Transcriptional Landscape of the Mammalian Genome.</title>
        <authorList>
            <consortium name="The FANTOM Consortium"/>
            <consortium name="Riken Genome Exploration Research Group and Genome Science Group (Genome Network Project Core Group)"/>
        </authorList>
    </citation>
    <scope>NUCLEOTIDE SEQUENCE</scope>
    <source>
        <strain evidence="2">NOD</strain>
        <tissue evidence="2">Activated spleen</tissue>
    </source>
</reference>
<feature type="non-terminal residue" evidence="2">
    <location>
        <position position="1"/>
    </location>
</feature>
<proteinExistence type="evidence at transcript level"/>
<reference evidence="2" key="1">
    <citation type="journal article" date="1999" name="Methods Enzymol.">
        <title>High-efficiency full-length cDNA cloning.</title>
        <authorList>
            <person name="Carninci P."/>
            <person name="Hayashizaki Y."/>
        </authorList>
    </citation>
    <scope>NUCLEOTIDE SEQUENCE</scope>
    <source>
        <strain evidence="2">NOD</strain>
        <tissue evidence="2">Activated spleen</tissue>
    </source>
</reference>